<evidence type="ECO:0000256" key="16">
    <source>
        <dbReference type="RuleBase" id="RU003464"/>
    </source>
</evidence>
<evidence type="ECO:0000256" key="12">
    <source>
        <dbReference type="ARBA" id="ARBA00029736"/>
    </source>
</evidence>
<comment type="similarity">
    <text evidence="3 15 16">Belongs to the RNA methyltransferase TrmD family.</text>
</comment>
<dbReference type="RefSeq" id="WP_144012505.1">
    <property type="nucleotide sequence ID" value="NZ_FUYA01000001.1"/>
</dbReference>
<feature type="domain" description="tRNA (guanine-N(1)-)-methyltransferase C-terminal" evidence="18">
    <location>
        <begin position="248"/>
        <end position="426"/>
    </location>
</feature>
<gene>
    <name evidence="15" type="primary">trmD</name>
    <name evidence="19" type="ORF">SAMN02745702_00351</name>
</gene>
<dbReference type="HAMAP" id="MF_00605">
    <property type="entry name" value="TrmD"/>
    <property type="match status" value="1"/>
</dbReference>
<feature type="domain" description="tRNA methyltransferase TRMD/TRM10-type" evidence="17">
    <location>
        <begin position="1"/>
        <end position="221"/>
    </location>
</feature>
<dbReference type="FunFam" id="1.10.1270.20:FF:000001">
    <property type="entry name" value="tRNA (guanine-N(1)-)-methyltransferase"/>
    <property type="match status" value="1"/>
</dbReference>
<dbReference type="Gene3D" id="1.10.1270.20">
    <property type="entry name" value="tRNA(m1g37)methyltransferase, domain 2"/>
    <property type="match status" value="1"/>
</dbReference>
<dbReference type="CDD" id="cd18085">
    <property type="entry name" value="TM1570-like"/>
    <property type="match status" value="1"/>
</dbReference>
<dbReference type="GO" id="GO:0002939">
    <property type="term" value="P:tRNA N1-guanine methylation"/>
    <property type="evidence" value="ECO:0007669"/>
    <property type="project" value="TreeGrafter"/>
</dbReference>
<comment type="catalytic activity">
    <reaction evidence="14 15 16">
        <text>guanosine(37) in tRNA + S-adenosyl-L-methionine = N(1)-methylguanosine(37) in tRNA + S-adenosyl-L-homocysteine + H(+)</text>
        <dbReference type="Rhea" id="RHEA:36899"/>
        <dbReference type="Rhea" id="RHEA-COMP:10145"/>
        <dbReference type="Rhea" id="RHEA-COMP:10147"/>
        <dbReference type="ChEBI" id="CHEBI:15378"/>
        <dbReference type="ChEBI" id="CHEBI:57856"/>
        <dbReference type="ChEBI" id="CHEBI:59789"/>
        <dbReference type="ChEBI" id="CHEBI:73542"/>
        <dbReference type="ChEBI" id="CHEBI:74269"/>
        <dbReference type="EC" id="2.1.1.228"/>
    </reaction>
</comment>
<dbReference type="AlphaFoldDB" id="A0A1T4VHZ3"/>
<keyword evidence="8 15" id="KW-0489">Methyltransferase</keyword>
<dbReference type="NCBIfam" id="TIGR00088">
    <property type="entry name" value="trmD"/>
    <property type="match status" value="1"/>
</dbReference>
<evidence type="ECO:0000256" key="2">
    <source>
        <dbReference type="ARBA" id="ARBA00004496"/>
    </source>
</evidence>
<dbReference type="STRING" id="1121442.SAMN02745702_00351"/>
<dbReference type="InterPro" id="IPR029028">
    <property type="entry name" value="Alpha/beta_knot_MTases"/>
</dbReference>
<evidence type="ECO:0000256" key="14">
    <source>
        <dbReference type="ARBA" id="ARBA00047783"/>
    </source>
</evidence>
<feature type="binding site" evidence="15">
    <location>
        <begin position="129"/>
        <end position="134"/>
    </location>
    <ligand>
        <name>S-adenosyl-L-methionine</name>
        <dbReference type="ChEBI" id="CHEBI:59789"/>
    </ligand>
</feature>
<dbReference type="OrthoDB" id="9807416at2"/>
<evidence type="ECO:0000256" key="3">
    <source>
        <dbReference type="ARBA" id="ARBA00007630"/>
    </source>
</evidence>
<evidence type="ECO:0000256" key="5">
    <source>
        <dbReference type="ARBA" id="ARBA00012807"/>
    </source>
</evidence>
<evidence type="ECO:0000256" key="11">
    <source>
        <dbReference type="ARBA" id="ARBA00022694"/>
    </source>
</evidence>
<dbReference type="Pfam" id="PF09936">
    <property type="entry name" value="Methyltrn_RNA_4"/>
    <property type="match status" value="1"/>
</dbReference>
<dbReference type="PANTHER" id="PTHR46417">
    <property type="entry name" value="TRNA (GUANINE-N(1)-)-METHYLTRANSFERASE"/>
    <property type="match status" value="1"/>
</dbReference>
<dbReference type="InterPro" id="IPR019230">
    <property type="entry name" value="RNA_MeTrfase_C_dom"/>
</dbReference>
<dbReference type="SUPFAM" id="SSF75217">
    <property type="entry name" value="alpha/beta knot"/>
    <property type="match status" value="1"/>
</dbReference>
<keyword evidence="20" id="KW-1185">Reference proteome</keyword>
<sequence length="429" mass="47366">MHFNIVTLFPEFFDSPLSCAMLGKGVEEDLVSFSLTNPRDYTEDNRHTVDDRPYGGGPGMVMMCDPLSKALDGLKKPGRILMLTPRGRQMTQSFARELAQEENITLVCGRYEGIDERILEQYPIEGVSVGDFVLNGGEAAALCVIESVSRLVPNFMGHEDSGDEESFSHGLLEYPHYTRPAEFRGQAVPDVLTCGDHARIAEWRREKALELTLKQRPDILEDAELTVEDMHFMRKIRRSGGVETLGKNLYLALLHAPVLNKFGQTTAVSLTNFDVHDIARVSRTYGLGGYYIATPLEDQRRLLERLIGHWLDGPGRQANRDRTDAFGSIHTATDLAEIVAAVEKKAGQRPVIVATSARGAGNVSIPTVRKWTGDRPVLLVMGTASGLAPEVLEDADAILRPIRNLGPYNHLSVRSATAIIVDRVLGDAY</sequence>
<comment type="function">
    <text evidence="1 15 16">Specifically methylates guanosine-37 in various tRNAs.</text>
</comment>
<evidence type="ECO:0000256" key="1">
    <source>
        <dbReference type="ARBA" id="ARBA00002634"/>
    </source>
</evidence>
<proteinExistence type="inferred from homology"/>
<dbReference type="Gene3D" id="3.40.1280.10">
    <property type="match status" value="2"/>
</dbReference>
<dbReference type="PANTHER" id="PTHR46417:SF1">
    <property type="entry name" value="TRNA (GUANINE-N(1)-)-METHYLTRANSFERASE"/>
    <property type="match status" value="1"/>
</dbReference>
<dbReference type="CDD" id="cd18080">
    <property type="entry name" value="TrmD-like"/>
    <property type="match status" value="1"/>
</dbReference>
<evidence type="ECO:0000256" key="7">
    <source>
        <dbReference type="ARBA" id="ARBA00022490"/>
    </source>
</evidence>
<dbReference type="GO" id="GO:0005829">
    <property type="term" value="C:cytosol"/>
    <property type="evidence" value="ECO:0007669"/>
    <property type="project" value="TreeGrafter"/>
</dbReference>
<evidence type="ECO:0000313" key="20">
    <source>
        <dbReference type="Proteomes" id="UP000189733"/>
    </source>
</evidence>
<evidence type="ECO:0000256" key="8">
    <source>
        <dbReference type="ARBA" id="ARBA00022603"/>
    </source>
</evidence>
<dbReference type="Proteomes" id="UP000189733">
    <property type="component" value="Unassembled WGS sequence"/>
</dbReference>
<dbReference type="FunFam" id="3.40.1280.10:FF:000001">
    <property type="entry name" value="tRNA (guanine-N(1)-)-methyltransferase"/>
    <property type="match status" value="1"/>
</dbReference>
<dbReference type="EC" id="2.1.1.228" evidence="5 15"/>
<protein>
    <recommendedName>
        <fullName evidence="6 15">tRNA (guanine-N(1)-)-methyltransferase</fullName>
        <ecNumber evidence="5 15">2.1.1.228</ecNumber>
    </recommendedName>
    <alternativeName>
        <fullName evidence="12 15">M1G-methyltransferase</fullName>
    </alternativeName>
    <alternativeName>
        <fullName evidence="13 15">tRNA [GM37] methyltransferase</fullName>
    </alternativeName>
</protein>
<dbReference type="InterPro" id="IPR016009">
    <property type="entry name" value="tRNA_MeTrfase_TRMD/TRM10"/>
</dbReference>
<evidence type="ECO:0000259" key="17">
    <source>
        <dbReference type="Pfam" id="PF01746"/>
    </source>
</evidence>
<evidence type="ECO:0000256" key="9">
    <source>
        <dbReference type="ARBA" id="ARBA00022679"/>
    </source>
</evidence>
<comment type="subcellular location">
    <subcellularLocation>
        <location evidence="2 15 16">Cytoplasm</location>
    </subcellularLocation>
</comment>
<dbReference type="InterPro" id="IPR002649">
    <property type="entry name" value="tRNA_m1G_MeTrfase_TrmD"/>
</dbReference>
<keyword evidence="7 15" id="KW-0963">Cytoplasm</keyword>
<keyword evidence="11 15" id="KW-0819">tRNA processing</keyword>
<evidence type="ECO:0000256" key="6">
    <source>
        <dbReference type="ARBA" id="ARBA00014679"/>
    </source>
</evidence>
<evidence type="ECO:0000256" key="15">
    <source>
        <dbReference type="HAMAP-Rule" id="MF_00605"/>
    </source>
</evidence>
<dbReference type="Pfam" id="PF01746">
    <property type="entry name" value="tRNA_m1G_MT"/>
    <property type="match status" value="1"/>
</dbReference>
<dbReference type="EMBL" id="FUYA01000001">
    <property type="protein sequence ID" value="SKA64564.1"/>
    <property type="molecule type" value="Genomic_DNA"/>
</dbReference>
<evidence type="ECO:0000256" key="13">
    <source>
        <dbReference type="ARBA" id="ARBA00033392"/>
    </source>
</evidence>
<keyword evidence="9 15" id="KW-0808">Transferase</keyword>
<feature type="binding site" evidence="15">
    <location>
        <position position="109"/>
    </location>
    <ligand>
        <name>S-adenosyl-L-methionine</name>
        <dbReference type="ChEBI" id="CHEBI:59789"/>
    </ligand>
</feature>
<evidence type="ECO:0000256" key="4">
    <source>
        <dbReference type="ARBA" id="ARBA00011738"/>
    </source>
</evidence>
<reference evidence="19 20" key="1">
    <citation type="submission" date="2017-02" db="EMBL/GenBank/DDBJ databases">
        <authorList>
            <person name="Peterson S.W."/>
        </authorList>
    </citation>
    <scope>NUCLEOTIDE SEQUENCE [LARGE SCALE GENOMIC DNA]</scope>
    <source>
        <strain evidence="19 20">DSM 18034</strain>
    </source>
</reference>
<dbReference type="InterPro" id="IPR023148">
    <property type="entry name" value="tRNA_m1G_MeTrfase_C_sf"/>
</dbReference>
<comment type="subunit">
    <text evidence="4 15 16">Homodimer.</text>
</comment>
<dbReference type="InterPro" id="IPR029026">
    <property type="entry name" value="tRNA_m1G_MTases_N"/>
</dbReference>
<evidence type="ECO:0000313" key="19">
    <source>
        <dbReference type="EMBL" id="SKA64564.1"/>
    </source>
</evidence>
<keyword evidence="10 15" id="KW-0949">S-adenosyl-L-methionine</keyword>
<organism evidence="19 20">
    <name type="scientific">Desulfobaculum bizertense DSM 18034</name>
    <dbReference type="NCBI Taxonomy" id="1121442"/>
    <lineage>
        <taxon>Bacteria</taxon>
        <taxon>Pseudomonadati</taxon>
        <taxon>Thermodesulfobacteriota</taxon>
        <taxon>Desulfovibrionia</taxon>
        <taxon>Desulfovibrionales</taxon>
        <taxon>Desulfovibrionaceae</taxon>
        <taxon>Desulfobaculum</taxon>
    </lineage>
</organism>
<name>A0A1T4VHZ3_9BACT</name>
<evidence type="ECO:0000259" key="18">
    <source>
        <dbReference type="Pfam" id="PF09936"/>
    </source>
</evidence>
<dbReference type="NCBIfam" id="NF000648">
    <property type="entry name" value="PRK00026.1"/>
    <property type="match status" value="1"/>
</dbReference>
<evidence type="ECO:0000256" key="10">
    <source>
        <dbReference type="ARBA" id="ARBA00022691"/>
    </source>
</evidence>
<accession>A0A1T4VHZ3</accession>
<dbReference type="GO" id="GO:0052906">
    <property type="term" value="F:tRNA (guanine(37)-N1)-methyltransferase activity"/>
    <property type="evidence" value="ECO:0007669"/>
    <property type="project" value="UniProtKB-UniRule"/>
</dbReference>